<name>A0ABP7VZI0_9FLAO</name>
<sequence>MMKFKAYYLLLISSLILLILGFLVGEETFDINVHDTYYVIANCHLYRLFSSLLFIIFIFYFLLNIIKIELNKIISKIHIFGTIISIILLIFPYSIFDRTKEFPLYDSFEYINIVLTVSFLVLLFLQLLFLINIVVSLIKKMKSFRASRLHK</sequence>
<keyword evidence="1" id="KW-0472">Membrane</keyword>
<feature type="transmembrane region" description="Helical" evidence="1">
    <location>
        <begin position="7"/>
        <end position="25"/>
    </location>
</feature>
<protein>
    <submittedName>
        <fullName evidence="2">Uncharacterized protein</fullName>
    </submittedName>
</protein>
<dbReference type="Gene3D" id="1.20.210.10">
    <property type="entry name" value="Cytochrome c oxidase-like, subunit I domain"/>
    <property type="match status" value="1"/>
</dbReference>
<keyword evidence="3" id="KW-1185">Reference proteome</keyword>
<accession>A0ABP7VZI0</accession>
<keyword evidence="1" id="KW-1133">Transmembrane helix</keyword>
<proteinExistence type="predicted"/>
<feature type="transmembrane region" description="Helical" evidence="1">
    <location>
        <begin position="77"/>
        <end position="95"/>
    </location>
</feature>
<evidence type="ECO:0000256" key="1">
    <source>
        <dbReference type="SAM" id="Phobius"/>
    </source>
</evidence>
<gene>
    <name evidence="2" type="ORF">GCM10022389_23820</name>
</gene>
<reference evidence="3" key="1">
    <citation type="journal article" date="2019" name="Int. J. Syst. Evol. Microbiol.">
        <title>The Global Catalogue of Microorganisms (GCM) 10K type strain sequencing project: providing services to taxonomists for standard genome sequencing and annotation.</title>
        <authorList>
            <consortium name="The Broad Institute Genomics Platform"/>
            <consortium name="The Broad Institute Genome Sequencing Center for Infectious Disease"/>
            <person name="Wu L."/>
            <person name="Ma J."/>
        </authorList>
    </citation>
    <scope>NUCLEOTIDE SEQUENCE [LARGE SCALE GENOMIC DNA]</scope>
    <source>
        <strain evidence="3">JCM 17069</strain>
    </source>
</reference>
<organism evidence="2 3">
    <name type="scientific">Flavobacterium cheonanense</name>
    <dbReference type="NCBI Taxonomy" id="706183"/>
    <lineage>
        <taxon>Bacteria</taxon>
        <taxon>Pseudomonadati</taxon>
        <taxon>Bacteroidota</taxon>
        <taxon>Flavobacteriia</taxon>
        <taxon>Flavobacteriales</taxon>
        <taxon>Flavobacteriaceae</taxon>
        <taxon>Flavobacterium</taxon>
    </lineage>
</organism>
<evidence type="ECO:0000313" key="3">
    <source>
        <dbReference type="Proteomes" id="UP001500367"/>
    </source>
</evidence>
<feature type="transmembrane region" description="Helical" evidence="1">
    <location>
        <begin position="45"/>
        <end position="65"/>
    </location>
</feature>
<evidence type="ECO:0000313" key="2">
    <source>
        <dbReference type="EMBL" id="GAA4077198.1"/>
    </source>
</evidence>
<dbReference type="EMBL" id="BAABCT010000006">
    <property type="protein sequence ID" value="GAA4077198.1"/>
    <property type="molecule type" value="Genomic_DNA"/>
</dbReference>
<dbReference type="InterPro" id="IPR036927">
    <property type="entry name" value="Cyt_c_oxase-like_su1_sf"/>
</dbReference>
<feature type="transmembrane region" description="Helical" evidence="1">
    <location>
        <begin position="110"/>
        <end position="138"/>
    </location>
</feature>
<dbReference type="SUPFAM" id="SSF81442">
    <property type="entry name" value="Cytochrome c oxidase subunit I-like"/>
    <property type="match status" value="1"/>
</dbReference>
<dbReference type="Proteomes" id="UP001500367">
    <property type="component" value="Unassembled WGS sequence"/>
</dbReference>
<comment type="caution">
    <text evidence="2">The sequence shown here is derived from an EMBL/GenBank/DDBJ whole genome shotgun (WGS) entry which is preliminary data.</text>
</comment>
<keyword evidence="1" id="KW-0812">Transmembrane</keyword>